<organism evidence="1">
    <name type="scientific">Xanthomonas euvesicatoria</name>
    <dbReference type="NCBI Taxonomy" id="456327"/>
    <lineage>
        <taxon>Bacteria</taxon>
        <taxon>Pseudomonadati</taxon>
        <taxon>Pseudomonadota</taxon>
        <taxon>Gammaproteobacteria</taxon>
        <taxon>Lysobacterales</taxon>
        <taxon>Lysobacteraceae</taxon>
        <taxon>Xanthomonas</taxon>
    </lineage>
</organism>
<reference evidence="1" key="1">
    <citation type="submission" date="2019-11" db="EMBL/GenBank/DDBJ databases">
        <title>Genome-resolved metagenomics to study the prevalence of co-infection and intraspecific heterogeneity among plant pathogen metapopulations.</title>
        <authorList>
            <person name="Newberry E."/>
            <person name="Bhandari R."/>
            <person name="Kemble J."/>
            <person name="Sikora E."/>
            <person name="Potnis N."/>
        </authorList>
    </citation>
    <scope>NUCLEOTIDE SEQUENCE</scope>
    <source>
        <strain evidence="1">Xe_Pep_Tuscaloosa_18b</strain>
    </source>
</reference>
<proteinExistence type="predicted"/>
<name>A0A6B3KM91_XANEU</name>
<sequence length="185" mass="19919">MKKVFIAAAAGLALASACNAVAQEVRYLGANSRVAVEAAAQPALVPEGVTLVSLERWKFKDDTFSARPITTVGQSHPGSRQGVLGFISFTPFAGGRTLYACITNDYRDRFTSGDPNCEGQIPYPSSLPITGYIASTQLPGTVPLYRCMRGGLKPGNWADHFETLDVNCENVRFPANDGIIGYIWL</sequence>
<protein>
    <submittedName>
        <fullName evidence="1">Uncharacterized protein</fullName>
    </submittedName>
</protein>
<gene>
    <name evidence="1" type="ORF">G3W62_15535</name>
</gene>
<evidence type="ECO:0000313" key="1">
    <source>
        <dbReference type="EMBL" id="NEK74168.1"/>
    </source>
</evidence>
<accession>A0A6B3KM91</accession>
<dbReference type="RefSeq" id="WP_011347164.1">
    <property type="nucleotide sequence ID" value="NZ_CP018467.1"/>
</dbReference>
<dbReference type="EMBL" id="JAAGYV010000122">
    <property type="protein sequence ID" value="NEK74168.1"/>
    <property type="molecule type" value="Genomic_DNA"/>
</dbReference>
<dbReference type="AlphaFoldDB" id="A0A6B3KM91"/>
<comment type="caution">
    <text evidence="1">The sequence shown here is derived from an EMBL/GenBank/DDBJ whole genome shotgun (WGS) entry which is preliminary data.</text>
</comment>
<dbReference type="PROSITE" id="PS51257">
    <property type="entry name" value="PROKAR_LIPOPROTEIN"/>
    <property type="match status" value="1"/>
</dbReference>